<gene>
    <name evidence="3" type="ORF">CTRG_03223</name>
</gene>
<dbReference type="PROSITE" id="PS50088">
    <property type="entry name" value="ANK_REPEAT"/>
    <property type="match status" value="4"/>
</dbReference>
<feature type="compositionally biased region" description="Basic and acidic residues" evidence="2">
    <location>
        <begin position="557"/>
        <end position="588"/>
    </location>
</feature>
<feature type="compositionally biased region" description="Basic and acidic residues" evidence="2">
    <location>
        <begin position="603"/>
        <end position="613"/>
    </location>
</feature>
<feature type="compositionally biased region" description="Basic and acidic residues" evidence="2">
    <location>
        <begin position="272"/>
        <end position="286"/>
    </location>
</feature>
<feature type="compositionally biased region" description="Low complexity" evidence="2">
    <location>
        <begin position="992"/>
        <end position="1005"/>
    </location>
</feature>
<feature type="compositionally biased region" description="Polar residues" evidence="2">
    <location>
        <begin position="488"/>
        <end position="502"/>
    </location>
</feature>
<organism evidence="3 4">
    <name type="scientific">Candida tropicalis (strain ATCC MYA-3404 / T1)</name>
    <name type="common">Yeast</name>
    <dbReference type="NCBI Taxonomy" id="294747"/>
    <lineage>
        <taxon>Eukaryota</taxon>
        <taxon>Fungi</taxon>
        <taxon>Dikarya</taxon>
        <taxon>Ascomycota</taxon>
        <taxon>Saccharomycotina</taxon>
        <taxon>Pichiomycetes</taxon>
        <taxon>Debaryomycetaceae</taxon>
        <taxon>Candida/Lodderomyces clade</taxon>
        <taxon>Candida</taxon>
    </lineage>
</organism>
<feature type="compositionally biased region" description="Acidic residues" evidence="2">
    <location>
        <begin position="1084"/>
        <end position="1096"/>
    </location>
</feature>
<accession>C5MAY1</accession>
<dbReference type="RefSeq" id="XP_002548926.1">
    <property type="nucleotide sequence ID" value="XM_002548880.1"/>
</dbReference>
<feature type="region of interest" description="Disordered" evidence="2">
    <location>
        <begin position="992"/>
        <end position="1197"/>
    </location>
</feature>
<evidence type="ECO:0000256" key="2">
    <source>
        <dbReference type="SAM" id="MobiDB-lite"/>
    </source>
</evidence>
<dbReference type="PROSITE" id="PS50297">
    <property type="entry name" value="ANK_REP_REGION"/>
    <property type="match status" value="4"/>
</dbReference>
<feature type="compositionally biased region" description="Basic and acidic residues" evidence="2">
    <location>
        <begin position="373"/>
        <end position="398"/>
    </location>
</feature>
<dbReference type="KEGG" id="ctp:CTRG_03223"/>
<feature type="compositionally biased region" description="Basic and acidic residues" evidence="2">
    <location>
        <begin position="409"/>
        <end position="435"/>
    </location>
</feature>
<dbReference type="STRING" id="294747.C5MAY1"/>
<dbReference type="PANTHER" id="PTHR44207">
    <property type="entry name" value="SURFACE ANTIGEN BSPA-LIKE-RELATED"/>
    <property type="match status" value="1"/>
</dbReference>
<feature type="compositionally biased region" description="Basic and acidic residues" evidence="2">
    <location>
        <begin position="176"/>
        <end position="191"/>
    </location>
</feature>
<feature type="repeat" description="ANK" evidence="1">
    <location>
        <begin position="915"/>
        <end position="947"/>
    </location>
</feature>
<feature type="compositionally biased region" description="Low complexity" evidence="2">
    <location>
        <begin position="1165"/>
        <end position="1179"/>
    </location>
</feature>
<feature type="compositionally biased region" description="Basic and acidic residues" evidence="2">
    <location>
        <begin position="253"/>
        <end position="263"/>
    </location>
</feature>
<reference evidence="3 4" key="1">
    <citation type="journal article" date="2009" name="Nature">
        <title>Evolution of pathogenicity and sexual reproduction in eight Candida genomes.</title>
        <authorList>
            <person name="Butler G."/>
            <person name="Rasmussen M.D."/>
            <person name="Lin M.F."/>
            <person name="Santos M.A."/>
            <person name="Sakthikumar S."/>
            <person name="Munro C.A."/>
            <person name="Rheinbay E."/>
            <person name="Grabherr M."/>
            <person name="Forche A."/>
            <person name="Reedy J.L."/>
            <person name="Agrafioti I."/>
            <person name="Arnaud M.B."/>
            <person name="Bates S."/>
            <person name="Brown A.J."/>
            <person name="Brunke S."/>
            <person name="Costanzo M.C."/>
            <person name="Fitzpatrick D.A."/>
            <person name="de Groot P.W."/>
            <person name="Harris D."/>
            <person name="Hoyer L.L."/>
            <person name="Hube B."/>
            <person name="Klis F.M."/>
            <person name="Kodira C."/>
            <person name="Lennard N."/>
            <person name="Logue M.E."/>
            <person name="Martin R."/>
            <person name="Neiman A.M."/>
            <person name="Nikolaou E."/>
            <person name="Quail M.A."/>
            <person name="Quinn J."/>
            <person name="Santos M.C."/>
            <person name="Schmitzberger F.F."/>
            <person name="Sherlock G."/>
            <person name="Shah P."/>
            <person name="Silverstein K.A."/>
            <person name="Skrzypek M.S."/>
            <person name="Soll D."/>
            <person name="Staggs R."/>
            <person name="Stansfield I."/>
            <person name="Stumpf M.P."/>
            <person name="Sudbery P.E."/>
            <person name="Srikantha T."/>
            <person name="Zeng Q."/>
            <person name="Berman J."/>
            <person name="Berriman M."/>
            <person name="Heitman J."/>
            <person name="Gow N.A."/>
            <person name="Lorenz M.C."/>
            <person name="Birren B.W."/>
            <person name="Kellis M."/>
            <person name="Cuomo C.A."/>
        </authorList>
    </citation>
    <scope>NUCLEOTIDE SEQUENCE [LARGE SCALE GENOMIC DNA]</scope>
    <source>
        <strain evidence="4">ATCC MYA-3404 / T1</strain>
    </source>
</reference>
<feature type="compositionally biased region" description="Low complexity" evidence="2">
    <location>
        <begin position="88"/>
        <end position="99"/>
    </location>
</feature>
<feature type="compositionally biased region" description="Polar residues" evidence="2">
    <location>
        <begin position="458"/>
        <end position="468"/>
    </location>
</feature>
<dbReference type="VEuPathDB" id="FungiDB:CTRG_03223"/>
<feature type="compositionally biased region" description="Basic and acidic residues" evidence="2">
    <location>
        <begin position="1120"/>
        <end position="1161"/>
    </location>
</feature>
<sequence>MPYNNNTHYVPRYGKNSSKKSYDGNSNGGRDNSNLSNNQSSSSYIGAAGKDYDSNPSSSNNSGSYYSRRDMYGNSGYRSRYESYTPKNNSSSSSSYYRGNSGGRGSTYYGSGSHQNSSHGNNSGTGSGGNNSNNGSDSSGGNRRWQGFDRSYDSYSKYQDGGSDKFISRTGSYNNAKKENTNSDSKDDRRKGSAISSSRYNSSTSPHDSWVSRSIGDENPGKERRYFDGNNNDHRSNGNEISRKSSIKGELSPMHRSDSRKSSYGDIPGSKFAKDGSRNTSKESSRRSSIIQHEAKNGSESPNPLKSENINAKTPTTSNLSTDLQTERNKPEVAKSTSTIASKASTNSDAPESSRVLKKKTSFTDYLKSAKAKTKDERDVSMDENPEAKQMTEVKNEEQNAENVQESNIDSKEINPVNEEKETNTDGDIKNEETKNNVPEIPESAKTKEMETTPVKEASSNEVKSANDSIEEDVDNDGETELRRKSSNTDSFADTSVLSPVNESDVDFNFEELAAIPESSKEETKGVSASGNDNTSEHDGNISETETVIDEDLPTLEEGKKIMRKGSNDSERHELKQEQATEMKKEDNVDNDDDEKIDDTEVDVSKDTDKIDDNENESVTEVLETKVESQGVTEEANMEKTRSNTESESGKENKEQITATVPSISKPTKSKITPYKLKRDSSGRSLLQRACKKGNFEDVKSYIERGASANEKDFCGFTCLHEAALEGHTEIVEYLIQHGANVNAKADEAGDSETPLIDAAENKHLDTVKVLLKYDADPTIFNIDGFTALTKIYNEHDGEEGYDEIIEVLEEANAKCSNRVARESNSASDSPETGRPIIEDPNDAYFANLIKRKGIFKHAAENSKEATALYFVSGNNLKSKPDILILAARNGHAELVDIILGLNPTPFDIDTESSCGVTALLASAGRGHFDVVESLLSKGADPFKKRKQDGLNALEIAQHSPHFDAREISEITKYMEQKSGTTIVSNVTSRVASRIASRSTSRAPSVPITSEDEEENEAYDVTVKGEEEEADQKVEAPVTDQSAGDKIQTDEEEENKIQTQTNISDEHEPSAEEQETKETHKDDDHDDEGEKEEEQEVSEKIHSNEERKRKHVEIEDGSSDESHHLKRVKSEPKPKVLKKESSPRDDHPNEHSSDPNTKNHDLIQSTPSSPASHSSTTTAIHNSVSTKVHEEQRIRSVEETRLWQEKVEAKKKARREMFLKSEKEKEQKRKEEEEKRIEEEKRAAKEKEEEKSRLAKEAEEKSKALLERKVALRRSLTQDHYPVGLRHVKFDGAPTVASVERFLPLYVFVIDNKRYMTDLQVSLLTSTVVSKISEKIPEDNKRAATSVEKSKLWKLFFKFIGLDIRNPHNDVRKLKKDGQERFQNLLIHFIEEDALKSYLESFPIVAERITQNQIEVSLDILSGFEDVSADGLVVNGNEEIIIDSTKVKKFIPPHLGYRKDVLRTVTTLSQPLW</sequence>
<dbReference type="eggNOG" id="KOG0504">
    <property type="taxonomic scope" value="Eukaryota"/>
</dbReference>
<feature type="compositionally biased region" description="Basic and acidic residues" evidence="2">
    <location>
        <begin position="1187"/>
        <end position="1197"/>
    </location>
</feature>
<dbReference type="PANTHER" id="PTHR44207:SF2">
    <property type="entry name" value="REPEAT PROTEIN, PUTATIVE-RELATED"/>
    <property type="match status" value="1"/>
</dbReference>
<feature type="compositionally biased region" description="Basic and acidic residues" evidence="2">
    <location>
        <begin position="215"/>
        <end position="243"/>
    </location>
</feature>
<name>C5MAY1_CANTT</name>
<feature type="compositionally biased region" description="Low complexity" evidence="2">
    <location>
        <begin position="54"/>
        <end position="66"/>
    </location>
</feature>
<feature type="compositionally biased region" description="Low complexity" evidence="2">
    <location>
        <begin position="24"/>
        <end position="43"/>
    </location>
</feature>
<feature type="compositionally biased region" description="Polar residues" evidence="2">
    <location>
        <begin position="194"/>
        <end position="207"/>
    </location>
</feature>
<dbReference type="HOGENOM" id="CLU_005403_0_0_1"/>
<dbReference type="OrthoDB" id="194358at2759"/>
<feature type="compositionally biased region" description="Low complexity" evidence="2">
    <location>
        <begin position="334"/>
        <end position="348"/>
    </location>
</feature>
<dbReference type="Pfam" id="PF12796">
    <property type="entry name" value="Ank_2"/>
    <property type="match status" value="2"/>
</dbReference>
<feature type="compositionally biased region" description="Acidic residues" evidence="2">
    <location>
        <begin position="589"/>
        <end position="602"/>
    </location>
</feature>
<keyword evidence="1" id="KW-0040">ANK repeat</keyword>
<evidence type="ECO:0000313" key="3">
    <source>
        <dbReference type="EMBL" id="EER32798.1"/>
    </source>
</evidence>
<feature type="repeat" description="ANK" evidence="1">
    <location>
        <begin position="715"/>
        <end position="747"/>
    </location>
</feature>
<feature type="repeat" description="ANK" evidence="1">
    <location>
        <begin position="751"/>
        <end position="783"/>
    </location>
</feature>
<feature type="compositionally biased region" description="Low complexity" evidence="2">
    <location>
        <begin position="106"/>
        <end position="122"/>
    </location>
</feature>
<feature type="compositionally biased region" description="Low complexity" evidence="2">
    <location>
        <begin position="130"/>
        <end position="142"/>
    </location>
</feature>
<dbReference type="EMBL" id="GG692398">
    <property type="protein sequence ID" value="EER32798.1"/>
    <property type="molecule type" value="Genomic_DNA"/>
</dbReference>
<dbReference type="SUPFAM" id="SSF48403">
    <property type="entry name" value="Ankyrin repeat"/>
    <property type="match status" value="1"/>
</dbReference>
<dbReference type="Gene3D" id="1.25.40.20">
    <property type="entry name" value="Ankyrin repeat-containing domain"/>
    <property type="match status" value="1"/>
</dbReference>
<feature type="repeat" description="ANK" evidence="1">
    <location>
        <begin position="682"/>
        <end position="714"/>
    </location>
</feature>
<dbReference type="Proteomes" id="UP000002037">
    <property type="component" value="Unassembled WGS sequence"/>
</dbReference>
<feature type="compositionally biased region" description="Basic and acidic residues" evidence="2">
    <location>
        <begin position="1097"/>
        <end position="1107"/>
    </location>
</feature>
<dbReference type="PRINTS" id="PR01415">
    <property type="entry name" value="ANKYRIN"/>
</dbReference>
<feature type="compositionally biased region" description="Basic and acidic residues" evidence="2">
    <location>
        <begin position="637"/>
        <end position="655"/>
    </location>
</feature>
<feature type="compositionally biased region" description="Polar residues" evidence="2">
    <location>
        <begin position="298"/>
        <end position="324"/>
    </location>
</feature>
<evidence type="ECO:0000313" key="4">
    <source>
        <dbReference type="Proteomes" id="UP000002037"/>
    </source>
</evidence>
<protein>
    <submittedName>
        <fullName evidence="3">Uncharacterized protein</fullName>
    </submittedName>
</protein>
<dbReference type="SMART" id="SM00248">
    <property type="entry name" value="ANK"/>
    <property type="match status" value="6"/>
</dbReference>
<feature type="region of interest" description="Disordered" evidence="2">
    <location>
        <begin position="1221"/>
        <end position="1259"/>
    </location>
</feature>
<dbReference type="GeneID" id="8295945"/>
<dbReference type="InterPro" id="IPR036770">
    <property type="entry name" value="Ankyrin_rpt-contain_sf"/>
</dbReference>
<feature type="compositionally biased region" description="Basic and acidic residues" evidence="2">
    <location>
        <begin position="1064"/>
        <end position="1083"/>
    </location>
</feature>
<evidence type="ECO:0000256" key="1">
    <source>
        <dbReference type="PROSITE-ProRule" id="PRU00023"/>
    </source>
</evidence>
<keyword evidence="4" id="KW-1185">Reference proteome</keyword>
<feature type="compositionally biased region" description="Acidic residues" evidence="2">
    <location>
        <begin position="469"/>
        <end position="479"/>
    </location>
</feature>
<dbReference type="InterPro" id="IPR002110">
    <property type="entry name" value="Ankyrin_rpt"/>
</dbReference>
<feature type="region of interest" description="Disordered" evidence="2">
    <location>
        <begin position="1"/>
        <end position="658"/>
    </location>
</feature>
<proteinExistence type="predicted"/>